<evidence type="ECO:0000313" key="3">
    <source>
        <dbReference type="EMBL" id="QIO09585.1"/>
    </source>
</evidence>
<reference evidence="3 4" key="1">
    <citation type="submission" date="2020-03" db="EMBL/GenBank/DDBJ databases">
        <authorList>
            <person name="Zhu W."/>
        </authorList>
    </citation>
    <scope>NUCLEOTIDE SEQUENCE [LARGE SCALE GENOMIC DNA]</scope>
    <source>
        <strain evidence="3 4">185</strain>
    </source>
</reference>
<feature type="signal peptide" evidence="1">
    <location>
        <begin position="1"/>
        <end position="30"/>
    </location>
</feature>
<dbReference type="PANTHER" id="PTHR43798:SF5">
    <property type="entry name" value="MONOACYLGLYCEROL LIPASE ABHD6"/>
    <property type="match status" value="1"/>
</dbReference>
<dbReference type="PRINTS" id="PR00111">
    <property type="entry name" value="ABHYDROLASE"/>
</dbReference>
<feature type="domain" description="AB hydrolase-1" evidence="2">
    <location>
        <begin position="75"/>
        <end position="175"/>
    </location>
</feature>
<dbReference type="Pfam" id="PF00561">
    <property type="entry name" value="Abhydrolase_1"/>
    <property type="match status" value="1"/>
</dbReference>
<dbReference type="Proteomes" id="UP000501939">
    <property type="component" value="Chromosome"/>
</dbReference>
<keyword evidence="3" id="KW-0378">Hydrolase</keyword>
<dbReference type="InterPro" id="IPR000073">
    <property type="entry name" value="AB_hydrolase_1"/>
</dbReference>
<dbReference type="GO" id="GO:0016020">
    <property type="term" value="C:membrane"/>
    <property type="evidence" value="ECO:0007669"/>
    <property type="project" value="TreeGrafter"/>
</dbReference>
<dbReference type="KEGG" id="alj:G8D99_11560"/>
<dbReference type="PRINTS" id="PR00412">
    <property type="entry name" value="EPOXHYDRLASE"/>
</dbReference>
<keyword evidence="1" id="KW-0732">Signal</keyword>
<name>A0A6G8S5Z0_9GAMM</name>
<dbReference type="GO" id="GO:0047372">
    <property type="term" value="F:monoacylglycerol lipase activity"/>
    <property type="evidence" value="ECO:0007669"/>
    <property type="project" value="TreeGrafter"/>
</dbReference>
<evidence type="ECO:0000313" key="4">
    <source>
        <dbReference type="Proteomes" id="UP000501939"/>
    </source>
</evidence>
<dbReference type="PROSITE" id="PS51257">
    <property type="entry name" value="PROKAR_LIPOPROTEIN"/>
    <property type="match status" value="1"/>
</dbReference>
<dbReference type="InterPro" id="IPR050266">
    <property type="entry name" value="AB_hydrolase_sf"/>
</dbReference>
<accession>A0A6G8S5Z0</accession>
<proteinExistence type="predicted"/>
<protein>
    <submittedName>
        <fullName evidence="3">Alpha/beta hydrolase</fullName>
    </submittedName>
</protein>
<evidence type="ECO:0000259" key="2">
    <source>
        <dbReference type="Pfam" id="PF00561"/>
    </source>
</evidence>
<dbReference type="EMBL" id="CP049916">
    <property type="protein sequence ID" value="QIO09585.1"/>
    <property type="molecule type" value="Genomic_DNA"/>
</dbReference>
<dbReference type="InterPro" id="IPR029058">
    <property type="entry name" value="AB_hydrolase_fold"/>
</dbReference>
<dbReference type="AlphaFoldDB" id="A0A6G8S5Z0"/>
<keyword evidence="4" id="KW-1185">Reference proteome</keyword>
<dbReference type="GO" id="GO:0046464">
    <property type="term" value="P:acylglycerol catabolic process"/>
    <property type="evidence" value="ECO:0007669"/>
    <property type="project" value="TreeGrafter"/>
</dbReference>
<evidence type="ECO:0000256" key="1">
    <source>
        <dbReference type="SAM" id="SignalP"/>
    </source>
</evidence>
<dbReference type="Gene3D" id="3.40.50.1820">
    <property type="entry name" value="alpha/beta hydrolase"/>
    <property type="match status" value="1"/>
</dbReference>
<feature type="chain" id="PRO_5026273021" evidence="1">
    <location>
        <begin position="31"/>
        <end position="338"/>
    </location>
</feature>
<organism evidence="3 4">
    <name type="scientific">Acinetobacter lanii</name>
    <dbReference type="NCBI Taxonomy" id="2715163"/>
    <lineage>
        <taxon>Bacteria</taxon>
        <taxon>Pseudomonadati</taxon>
        <taxon>Pseudomonadota</taxon>
        <taxon>Gammaproteobacteria</taxon>
        <taxon>Moraxellales</taxon>
        <taxon>Moraxellaceae</taxon>
        <taxon>Acinetobacter</taxon>
    </lineage>
</organism>
<dbReference type="InterPro" id="IPR000639">
    <property type="entry name" value="Epox_hydrolase-like"/>
</dbReference>
<sequence>MPLIKSLRSFTSLPWALILTSLSCLHFSHAATPTEYVNYQKVQLEERAWAGLHTNSVRIGDIVWSYSEGGAKNKPTIVLIHGIGGNKDTWNDVARELTQHYHVIIPDLPGSGSTQVSKNFDLSLNHLNEQLRRFIETLNIQNNLNIAGHSVGGSVALMYASKYNFDTQSVFLISSGGLFKNNQTSYLNNPIYLKQLLVTKPGDLDFVLKKVMYRPPFVPSIIKKQQEQLLIEKSLETSQLITQLTELNKEFNINSYAAMLKNIEAPTLILWGKQDQIVNVEVAQELKSNIKRAQDPIILNNVGHVPILEAPEKVAQSYLAFLNTVQLQQNMTSKPNGL</sequence>
<dbReference type="PANTHER" id="PTHR43798">
    <property type="entry name" value="MONOACYLGLYCEROL LIPASE"/>
    <property type="match status" value="1"/>
</dbReference>
<dbReference type="SUPFAM" id="SSF53474">
    <property type="entry name" value="alpha/beta-Hydrolases"/>
    <property type="match status" value="1"/>
</dbReference>
<gene>
    <name evidence="3" type="ORF">G8D99_11560</name>
</gene>